<reference evidence="2 3" key="1">
    <citation type="submission" date="2024-01" db="EMBL/GenBank/DDBJ databases">
        <title>Genome assemblies of Stephania.</title>
        <authorList>
            <person name="Yang L."/>
        </authorList>
    </citation>
    <scope>NUCLEOTIDE SEQUENCE [LARGE SCALE GENOMIC DNA]</scope>
    <source>
        <strain evidence="2">YNDBR</strain>
        <tissue evidence="2">Leaf</tissue>
    </source>
</reference>
<name>A0AAP0KXP7_9MAGN</name>
<keyword evidence="3" id="KW-1185">Reference proteome</keyword>
<protein>
    <submittedName>
        <fullName evidence="2">Uncharacterized protein</fullName>
    </submittedName>
</protein>
<dbReference type="Proteomes" id="UP001420932">
    <property type="component" value="Unassembled WGS sequence"/>
</dbReference>
<dbReference type="AlphaFoldDB" id="A0AAP0KXP7"/>
<gene>
    <name evidence="2" type="ORF">Syun_006872</name>
</gene>
<accession>A0AAP0KXP7</accession>
<dbReference type="EMBL" id="JBBNAF010000003">
    <property type="protein sequence ID" value="KAK9160531.1"/>
    <property type="molecule type" value="Genomic_DNA"/>
</dbReference>
<evidence type="ECO:0000313" key="3">
    <source>
        <dbReference type="Proteomes" id="UP001420932"/>
    </source>
</evidence>
<proteinExistence type="predicted"/>
<evidence type="ECO:0000256" key="1">
    <source>
        <dbReference type="SAM" id="MobiDB-lite"/>
    </source>
</evidence>
<evidence type="ECO:0000313" key="2">
    <source>
        <dbReference type="EMBL" id="KAK9160531.1"/>
    </source>
</evidence>
<feature type="compositionally biased region" description="Low complexity" evidence="1">
    <location>
        <begin position="82"/>
        <end position="99"/>
    </location>
</feature>
<sequence length="99" mass="10949">MRRLPEVLHESKTLVSKVIPTLRKLLYHLRATGEDARAPEDAFEDVNDAHDFRIESETEAAPTEEVDTAPISSRARTATLDANGNQANNNNNNIALVPN</sequence>
<feature type="region of interest" description="Disordered" evidence="1">
    <location>
        <begin position="79"/>
        <end position="99"/>
    </location>
</feature>
<comment type="caution">
    <text evidence="2">The sequence shown here is derived from an EMBL/GenBank/DDBJ whole genome shotgun (WGS) entry which is preliminary data.</text>
</comment>
<organism evidence="2 3">
    <name type="scientific">Stephania yunnanensis</name>
    <dbReference type="NCBI Taxonomy" id="152371"/>
    <lineage>
        <taxon>Eukaryota</taxon>
        <taxon>Viridiplantae</taxon>
        <taxon>Streptophyta</taxon>
        <taxon>Embryophyta</taxon>
        <taxon>Tracheophyta</taxon>
        <taxon>Spermatophyta</taxon>
        <taxon>Magnoliopsida</taxon>
        <taxon>Ranunculales</taxon>
        <taxon>Menispermaceae</taxon>
        <taxon>Menispermoideae</taxon>
        <taxon>Cissampelideae</taxon>
        <taxon>Stephania</taxon>
    </lineage>
</organism>